<dbReference type="InterPro" id="IPR001173">
    <property type="entry name" value="Glyco_trans_2-like"/>
</dbReference>
<dbReference type="GO" id="GO:0016757">
    <property type="term" value="F:glycosyltransferase activity"/>
    <property type="evidence" value="ECO:0007669"/>
    <property type="project" value="UniProtKB-KW"/>
</dbReference>
<organism evidence="6 7">
    <name type="scientific">[Clostridium] fimetarium</name>
    <dbReference type="NCBI Taxonomy" id="99656"/>
    <lineage>
        <taxon>Bacteria</taxon>
        <taxon>Bacillati</taxon>
        <taxon>Bacillota</taxon>
        <taxon>Clostridia</taxon>
        <taxon>Lachnospirales</taxon>
        <taxon>Lachnospiraceae</taxon>
    </lineage>
</organism>
<feature type="transmembrane region" description="Helical" evidence="4">
    <location>
        <begin position="323"/>
        <end position="345"/>
    </location>
</feature>
<keyword evidence="2" id="KW-0328">Glycosyltransferase</keyword>
<dbReference type="OrthoDB" id="9768769at2"/>
<dbReference type="SUPFAM" id="SSF53448">
    <property type="entry name" value="Nucleotide-diphospho-sugar transferases"/>
    <property type="match status" value="1"/>
</dbReference>
<dbReference type="Proteomes" id="UP000199701">
    <property type="component" value="Unassembled WGS sequence"/>
</dbReference>
<dbReference type="RefSeq" id="WP_092451761.1">
    <property type="nucleotide sequence ID" value="NZ_FOJI01000004.1"/>
</dbReference>
<dbReference type="CDD" id="cd02525">
    <property type="entry name" value="Succinoglycan_BP_ExoA"/>
    <property type="match status" value="1"/>
</dbReference>
<dbReference type="PANTHER" id="PTHR43630:SF1">
    <property type="entry name" value="POLY-BETA-1,6-N-ACETYL-D-GLUCOSAMINE SYNTHASE"/>
    <property type="match status" value="1"/>
</dbReference>
<gene>
    <name evidence="6" type="ORF">SAMN05421659_10438</name>
</gene>
<feature type="domain" description="Glycosyltransferase 2-like" evidence="5">
    <location>
        <begin position="4"/>
        <end position="179"/>
    </location>
</feature>
<dbReference type="InterPro" id="IPR029044">
    <property type="entry name" value="Nucleotide-diphossugar_trans"/>
</dbReference>
<sequence length="359" mass="40920">MLITVCVIAYNEENTLEKLLGQICSQDYDHRNIEIVFVNSNSTDQTKTIMDDFSNHNGEVNYGFYKVQVLQNEKKTLPCGWNVALESYSGEAILKIDAHATIPKDFVRKNVETLELGEDIVGGFRPNIIDESTPWKETLLLAEGSMFGSSIAPYRRNQDKTYVKSMFHASYRREVFKNIGTFNENLGRTEDNEIHYRMREAGYKLCFDPKIISYQHVRSNTKKMIQQKYANGYWIGLTTGICPKCLSLYHFVPFAFVLAIIITTLLSFILTFTDCKVAGLGWLVIIIYSITAFMWIVYWLLAFVMAAVAAIGAKKEQRNISNIALPFLFFVLHVAYGIGTLIGMIKMPNWRKGIKNGTN</sequence>
<keyword evidence="4" id="KW-1133">Transmembrane helix</keyword>
<evidence type="ECO:0000256" key="4">
    <source>
        <dbReference type="SAM" id="Phobius"/>
    </source>
</evidence>
<keyword evidence="3 6" id="KW-0808">Transferase</keyword>
<keyword evidence="7" id="KW-1185">Reference proteome</keyword>
<reference evidence="6 7" key="1">
    <citation type="submission" date="2016-10" db="EMBL/GenBank/DDBJ databases">
        <authorList>
            <person name="de Groot N.N."/>
        </authorList>
    </citation>
    <scope>NUCLEOTIDE SEQUENCE [LARGE SCALE GENOMIC DNA]</scope>
    <source>
        <strain evidence="6 7">DSM 9179</strain>
    </source>
</reference>
<keyword evidence="4" id="KW-0812">Transmembrane</keyword>
<evidence type="ECO:0000313" key="6">
    <source>
        <dbReference type="EMBL" id="SEW07337.1"/>
    </source>
</evidence>
<dbReference type="Pfam" id="PF00535">
    <property type="entry name" value="Glycos_transf_2"/>
    <property type="match status" value="1"/>
</dbReference>
<proteinExistence type="inferred from homology"/>
<dbReference type="STRING" id="99656.SAMN05421659_10438"/>
<evidence type="ECO:0000256" key="1">
    <source>
        <dbReference type="ARBA" id="ARBA00006739"/>
    </source>
</evidence>
<feature type="transmembrane region" description="Helical" evidence="4">
    <location>
        <begin position="282"/>
        <end position="311"/>
    </location>
</feature>
<dbReference type="EMBL" id="FOJI01000004">
    <property type="protein sequence ID" value="SEW07337.1"/>
    <property type="molecule type" value="Genomic_DNA"/>
</dbReference>
<evidence type="ECO:0000256" key="2">
    <source>
        <dbReference type="ARBA" id="ARBA00022676"/>
    </source>
</evidence>
<evidence type="ECO:0000256" key="3">
    <source>
        <dbReference type="ARBA" id="ARBA00022679"/>
    </source>
</evidence>
<dbReference type="PANTHER" id="PTHR43630">
    <property type="entry name" value="POLY-BETA-1,6-N-ACETYL-D-GLUCOSAMINE SYNTHASE"/>
    <property type="match status" value="1"/>
</dbReference>
<name>A0A1I0NZ96_9FIRM</name>
<protein>
    <submittedName>
        <fullName evidence="6">Glycosyltransferase, catalytic subunit of cellulose synthase and poly-beta-1,6-N-acetylglucosamine synthase</fullName>
    </submittedName>
</protein>
<evidence type="ECO:0000313" key="7">
    <source>
        <dbReference type="Proteomes" id="UP000199701"/>
    </source>
</evidence>
<accession>A0A1I0NZ96</accession>
<feature type="transmembrane region" description="Helical" evidence="4">
    <location>
        <begin position="248"/>
        <end position="270"/>
    </location>
</feature>
<keyword evidence="4" id="KW-0472">Membrane</keyword>
<dbReference type="Gene3D" id="3.90.550.10">
    <property type="entry name" value="Spore Coat Polysaccharide Biosynthesis Protein SpsA, Chain A"/>
    <property type="match status" value="1"/>
</dbReference>
<evidence type="ECO:0000259" key="5">
    <source>
        <dbReference type="Pfam" id="PF00535"/>
    </source>
</evidence>
<comment type="similarity">
    <text evidence="1">Belongs to the glycosyltransferase 2 family.</text>
</comment>
<dbReference type="AlphaFoldDB" id="A0A1I0NZ96"/>